<sequence>MGTTPTTWTRLWRTVVVIVLAIGVASATTVLEWGFMVTLVVTMAFIGGTYGALWGEAFPDTRHPVVSGIVAGPLCSLGMIGVIHLLGAYGGLLLLVIAVTSPWVVGPLVRTLGRRREEHRPRVISPDPRGTDFRLQLADLPASALARAWADTDRDLRQTHSTRRWLVLAEARGLILDEVERRDPEAFAAWLATAPGAGTFPSLHDRPSTAAD</sequence>
<dbReference type="RefSeq" id="WP_378590217.1">
    <property type="nucleotide sequence ID" value="NZ_JBHSKD010000011.1"/>
</dbReference>
<dbReference type="EMBL" id="JBHSKD010000011">
    <property type="protein sequence ID" value="MFC5177305.1"/>
    <property type="molecule type" value="Genomic_DNA"/>
</dbReference>
<accession>A0ABW0BJ50</accession>
<organism evidence="2 3">
    <name type="scientific">Nocardioides taihuensis</name>
    <dbReference type="NCBI Taxonomy" id="1835606"/>
    <lineage>
        <taxon>Bacteria</taxon>
        <taxon>Bacillati</taxon>
        <taxon>Actinomycetota</taxon>
        <taxon>Actinomycetes</taxon>
        <taxon>Propionibacteriales</taxon>
        <taxon>Nocardioidaceae</taxon>
        <taxon>Nocardioides</taxon>
    </lineage>
</organism>
<protein>
    <submittedName>
        <fullName evidence="2">Uncharacterized protein</fullName>
    </submittedName>
</protein>
<feature type="transmembrane region" description="Helical" evidence="1">
    <location>
        <begin position="92"/>
        <end position="112"/>
    </location>
</feature>
<proteinExistence type="predicted"/>
<feature type="transmembrane region" description="Helical" evidence="1">
    <location>
        <begin position="65"/>
        <end position="86"/>
    </location>
</feature>
<keyword evidence="3" id="KW-1185">Reference proteome</keyword>
<evidence type="ECO:0000256" key="1">
    <source>
        <dbReference type="SAM" id="Phobius"/>
    </source>
</evidence>
<gene>
    <name evidence="2" type="ORF">ACFPGP_11520</name>
</gene>
<feature type="transmembrane region" description="Helical" evidence="1">
    <location>
        <begin position="12"/>
        <end position="29"/>
    </location>
</feature>
<dbReference type="Proteomes" id="UP001596087">
    <property type="component" value="Unassembled WGS sequence"/>
</dbReference>
<evidence type="ECO:0000313" key="2">
    <source>
        <dbReference type="EMBL" id="MFC5177305.1"/>
    </source>
</evidence>
<comment type="caution">
    <text evidence="2">The sequence shown here is derived from an EMBL/GenBank/DDBJ whole genome shotgun (WGS) entry which is preliminary data.</text>
</comment>
<keyword evidence="1" id="KW-0472">Membrane</keyword>
<name>A0ABW0BJ50_9ACTN</name>
<evidence type="ECO:0000313" key="3">
    <source>
        <dbReference type="Proteomes" id="UP001596087"/>
    </source>
</evidence>
<keyword evidence="1" id="KW-1133">Transmembrane helix</keyword>
<reference evidence="3" key="1">
    <citation type="journal article" date="2019" name="Int. J. Syst. Evol. Microbiol.">
        <title>The Global Catalogue of Microorganisms (GCM) 10K type strain sequencing project: providing services to taxonomists for standard genome sequencing and annotation.</title>
        <authorList>
            <consortium name="The Broad Institute Genomics Platform"/>
            <consortium name="The Broad Institute Genome Sequencing Center for Infectious Disease"/>
            <person name="Wu L."/>
            <person name="Ma J."/>
        </authorList>
    </citation>
    <scope>NUCLEOTIDE SEQUENCE [LARGE SCALE GENOMIC DNA]</scope>
    <source>
        <strain evidence="3">DFY41</strain>
    </source>
</reference>
<keyword evidence="1" id="KW-0812">Transmembrane</keyword>
<feature type="transmembrane region" description="Helical" evidence="1">
    <location>
        <begin position="35"/>
        <end position="53"/>
    </location>
</feature>